<comment type="caution">
    <text evidence="1">The sequence shown here is derived from an EMBL/GenBank/DDBJ whole genome shotgun (WGS) entry which is preliminary data.</text>
</comment>
<dbReference type="Proteomes" id="UP000622166">
    <property type="component" value="Unassembled WGS sequence"/>
</dbReference>
<reference evidence="1" key="1">
    <citation type="journal article" date="2014" name="Int. J. Syst. Evol. Microbiol.">
        <title>Complete genome sequence of Corynebacterium casei LMG S-19264T (=DSM 44701T), isolated from a smear-ripened cheese.</title>
        <authorList>
            <consortium name="US DOE Joint Genome Institute (JGI-PGF)"/>
            <person name="Walter F."/>
            <person name="Albersmeier A."/>
            <person name="Kalinowski J."/>
            <person name="Ruckert C."/>
        </authorList>
    </citation>
    <scope>NUCLEOTIDE SEQUENCE</scope>
    <source>
        <strain evidence="1">JCM 4815</strain>
    </source>
</reference>
<organism evidence="1 2">
    <name type="scientific">Streptomyces poonensis</name>
    <dbReference type="NCBI Taxonomy" id="68255"/>
    <lineage>
        <taxon>Bacteria</taxon>
        <taxon>Bacillati</taxon>
        <taxon>Actinomycetota</taxon>
        <taxon>Actinomycetes</taxon>
        <taxon>Kitasatosporales</taxon>
        <taxon>Streptomycetaceae</taxon>
        <taxon>Streptomyces</taxon>
    </lineage>
</organism>
<keyword evidence="2" id="KW-1185">Reference proteome</keyword>
<protein>
    <submittedName>
        <fullName evidence="1">Uncharacterized protein</fullName>
    </submittedName>
</protein>
<accession>A0A918Q3T0</accession>
<proteinExistence type="predicted"/>
<reference evidence="1" key="2">
    <citation type="submission" date="2020-09" db="EMBL/GenBank/DDBJ databases">
        <authorList>
            <person name="Sun Q."/>
            <person name="Ohkuma M."/>
        </authorList>
    </citation>
    <scope>NUCLEOTIDE SEQUENCE</scope>
    <source>
        <strain evidence="1">JCM 4815</strain>
    </source>
</reference>
<sequence length="94" mass="10296">MSKALEAAGCFGDGRAGQFGVFVGVDHGEVVLTTGEGLFALDFRATREIPSRWCRRDIRRSGCRDRYCRAPAIEPPGRRAMNQARVRLVSAVAV</sequence>
<dbReference type="AlphaFoldDB" id="A0A918Q3T0"/>
<evidence type="ECO:0000313" key="2">
    <source>
        <dbReference type="Proteomes" id="UP000622166"/>
    </source>
</evidence>
<gene>
    <name evidence="1" type="ORF">GCM10010365_57670</name>
</gene>
<dbReference type="EMBL" id="BMVW01000014">
    <property type="protein sequence ID" value="GGZ29752.1"/>
    <property type="molecule type" value="Genomic_DNA"/>
</dbReference>
<evidence type="ECO:0000313" key="1">
    <source>
        <dbReference type="EMBL" id="GGZ29752.1"/>
    </source>
</evidence>
<name>A0A918Q3T0_9ACTN</name>